<keyword evidence="3" id="KW-0862">Zinc</keyword>
<feature type="domain" description="FYVE-type" evidence="5">
    <location>
        <begin position="42"/>
        <end position="102"/>
    </location>
</feature>
<proteinExistence type="evidence at transcript level"/>
<accession>A0A2L2YR89</accession>
<dbReference type="Pfam" id="PF01363">
    <property type="entry name" value="FYVE"/>
    <property type="match status" value="1"/>
</dbReference>
<dbReference type="SUPFAM" id="SSF57903">
    <property type="entry name" value="FYVE/PHD zinc finger"/>
    <property type="match status" value="1"/>
</dbReference>
<dbReference type="PANTHER" id="PTHR39490:SF8">
    <property type="entry name" value="ZINC FINGER FYVE DOMAIN-CONTAINING PROTEIN 21"/>
    <property type="match status" value="1"/>
</dbReference>
<name>A0A2L2YR89_PARTP</name>
<evidence type="ECO:0000256" key="4">
    <source>
        <dbReference type="PROSITE-ProRule" id="PRU00091"/>
    </source>
</evidence>
<protein>
    <recommendedName>
        <fullName evidence="5">FYVE-type domain-containing protein</fullName>
    </recommendedName>
</protein>
<dbReference type="PANTHER" id="PTHR39490">
    <property type="entry name" value="ARRESTIN DOMAIN-CONTAINING PROTEIN D"/>
    <property type="match status" value="1"/>
</dbReference>
<evidence type="ECO:0000256" key="1">
    <source>
        <dbReference type="ARBA" id="ARBA00022723"/>
    </source>
</evidence>
<keyword evidence="2 4" id="KW-0863">Zinc-finger</keyword>
<dbReference type="InterPro" id="IPR016024">
    <property type="entry name" value="ARM-type_fold"/>
</dbReference>
<dbReference type="InterPro" id="IPR000306">
    <property type="entry name" value="Znf_FYVE"/>
</dbReference>
<dbReference type="Gene3D" id="3.30.40.10">
    <property type="entry name" value="Zinc/RING finger domain, C3HC4 (zinc finger)"/>
    <property type="match status" value="1"/>
</dbReference>
<dbReference type="OrthoDB" id="10018316at2759"/>
<dbReference type="SUPFAM" id="SSF48371">
    <property type="entry name" value="ARM repeat"/>
    <property type="match status" value="1"/>
</dbReference>
<dbReference type="EMBL" id="IAAA01042935">
    <property type="protein sequence ID" value="LAA10614.1"/>
    <property type="molecule type" value="mRNA"/>
</dbReference>
<dbReference type="InterPro" id="IPR052113">
    <property type="entry name" value="FYVE-type_Zinc_Finger"/>
</dbReference>
<dbReference type="EMBL" id="IAAA01042934">
    <property type="protein sequence ID" value="LAA10607.1"/>
    <property type="molecule type" value="mRNA"/>
</dbReference>
<dbReference type="InterPro" id="IPR011989">
    <property type="entry name" value="ARM-like"/>
</dbReference>
<dbReference type="InterPro" id="IPR013083">
    <property type="entry name" value="Znf_RING/FYVE/PHD"/>
</dbReference>
<dbReference type="AlphaFoldDB" id="A0A2L2YR89"/>
<reference evidence="6" key="1">
    <citation type="journal article" date="2016" name="Mol. Ecol. Resour.">
        <title>Evaluation of the impact of RNA preservation methods of spiders for de novo transcriptome assembly.</title>
        <authorList>
            <person name="Kono N."/>
            <person name="Nakamura H."/>
            <person name="Ito Y."/>
            <person name="Tomita M."/>
            <person name="Arakawa K."/>
        </authorList>
    </citation>
    <scope>NUCLEOTIDE SEQUENCE</scope>
    <source>
        <tissue evidence="6">Whole body</tissue>
    </source>
</reference>
<dbReference type="InterPro" id="IPR017455">
    <property type="entry name" value="Znf_FYVE-rel"/>
</dbReference>
<dbReference type="SMART" id="SM00064">
    <property type="entry name" value="FYVE"/>
    <property type="match status" value="1"/>
</dbReference>
<evidence type="ECO:0000256" key="2">
    <source>
        <dbReference type="ARBA" id="ARBA00022771"/>
    </source>
</evidence>
<dbReference type="GO" id="GO:0008270">
    <property type="term" value="F:zinc ion binding"/>
    <property type="evidence" value="ECO:0007669"/>
    <property type="project" value="UniProtKB-KW"/>
</dbReference>
<evidence type="ECO:0000256" key="3">
    <source>
        <dbReference type="ARBA" id="ARBA00022833"/>
    </source>
</evidence>
<evidence type="ECO:0000259" key="5">
    <source>
        <dbReference type="PROSITE" id="PS50178"/>
    </source>
</evidence>
<dbReference type="InterPro" id="IPR011011">
    <property type="entry name" value="Znf_FYVE_PHD"/>
</dbReference>
<organism evidence="6">
    <name type="scientific">Parasteatoda tepidariorum</name>
    <name type="common">Common house spider</name>
    <name type="synonym">Achaearanea tepidariorum</name>
    <dbReference type="NCBI Taxonomy" id="114398"/>
    <lineage>
        <taxon>Eukaryota</taxon>
        <taxon>Metazoa</taxon>
        <taxon>Ecdysozoa</taxon>
        <taxon>Arthropoda</taxon>
        <taxon>Chelicerata</taxon>
        <taxon>Arachnida</taxon>
        <taxon>Araneae</taxon>
        <taxon>Araneomorphae</taxon>
        <taxon>Entelegynae</taxon>
        <taxon>Araneoidea</taxon>
        <taxon>Theridiidae</taxon>
        <taxon>Parasteatoda</taxon>
    </lineage>
</organism>
<dbReference type="Gene3D" id="1.25.10.10">
    <property type="entry name" value="Leucine-rich Repeat Variant"/>
    <property type="match status" value="2"/>
</dbReference>
<evidence type="ECO:0000313" key="6">
    <source>
        <dbReference type="EMBL" id="LAA10614.1"/>
    </source>
</evidence>
<dbReference type="PROSITE" id="PS50178">
    <property type="entry name" value="ZF_FYVE"/>
    <property type="match status" value="1"/>
</dbReference>
<sequence>MNPFGTENLFIDGVALNLPIVTGGGSPLSSSLTFQKPGWLPDADVNTCPICDSKFTAFRRKHHCRNCGRIFCSNCCSQKVPLPHFGMPDAEKVCNDCKNVVELLYKLKSDDLMLRQEGVFGLCEIIANASGLCQVIGSGGLHLMFSLALNGDLKIKKAVASVLNTITQRVVLNNFLLESGCLKLIKNFLVSSYDSSEILSDSLSVLNLFCMDSNLRLEVLKEGIVDPLLSLVCTSGTTAVFASRVLQLLVSHFDYHEYLLQNHSNIIKYLFDALLIEDYQEEMQKTKPLLFLMKGTCESVLVNAVCIVSNVSISINQDIAHEYVTAMCELLSLVNDYDAELLGQIGRGLANFSECPSNFLCVIHHLPVIISKLLKSNFEIPKMHCCRLINYLLVSETAVVLNVLSQSGMEEFLEILFDLPDIKDILNNLFLRKVSRLSVSQ</sequence>
<keyword evidence="1" id="KW-0479">Metal-binding</keyword>